<dbReference type="GO" id="GO:0006284">
    <property type="term" value="P:base-excision repair"/>
    <property type="evidence" value="ECO:0007669"/>
    <property type="project" value="TreeGrafter"/>
</dbReference>
<name>A0A8J4H3Y9_9BACL</name>
<comment type="caution">
    <text evidence="10">The sequence shown here is derived from an EMBL/GenBank/DDBJ whole genome shotgun (WGS) entry which is preliminary data.</text>
</comment>
<dbReference type="InterPro" id="IPR001719">
    <property type="entry name" value="AP_endonuc_2"/>
</dbReference>
<dbReference type="Gene3D" id="3.20.20.150">
    <property type="entry name" value="Divalent-metal-dependent TIM barrel enzymes"/>
    <property type="match status" value="1"/>
</dbReference>
<feature type="domain" description="Xylose isomerase-like TIM barrel" evidence="9">
    <location>
        <begin position="18"/>
        <end position="271"/>
    </location>
</feature>
<keyword evidence="3" id="KW-0540">Nuclease</keyword>
<evidence type="ECO:0000256" key="5">
    <source>
        <dbReference type="ARBA" id="ARBA00022763"/>
    </source>
</evidence>
<evidence type="ECO:0000256" key="7">
    <source>
        <dbReference type="ARBA" id="ARBA00022833"/>
    </source>
</evidence>
<keyword evidence="11" id="KW-1185">Reference proteome</keyword>
<evidence type="ECO:0000256" key="1">
    <source>
        <dbReference type="ARBA" id="ARBA00001947"/>
    </source>
</evidence>
<evidence type="ECO:0000313" key="10">
    <source>
        <dbReference type="EMBL" id="GIQ68243.1"/>
    </source>
</evidence>
<comment type="similarity">
    <text evidence="2">Belongs to the AP endonuclease 2 family.</text>
</comment>
<dbReference type="InterPro" id="IPR018246">
    <property type="entry name" value="AP_endonuc_F2_Zn_BS"/>
</dbReference>
<dbReference type="PANTHER" id="PTHR21445">
    <property type="entry name" value="ENDONUCLEASE IV ENDODEOXYRIBONUCLEASE IV"/>
    <property type="match status" value="1"/>
</dbReference>
<dbReference type="GO" id="GO:0008270">
    <property type="term" value="F:zinc ion binding"/>
    <property type="evidence" value="ECO:0007669"/>
    <property type="project" value="InterPro"/>
</dbReference>
<keyword evidence="8" id="KW-0234">DNA repair</keyword>
<organism evidence="10 11">
    <name type="scientific">Xylanibacillus composti</name>
    <dbReference type="NCBI Taxonomy" id="1572762"/>
    <lineage>
        <taxon>Bacteria</taxon>
        <taxon>Bacillati</taxon>
        <taxon>Bacillota</taxon>
        <taxon>Bacilli</taxon>
        <taxon>Bacillales</taxon>
        <taxon>Paenibacillaceae</taxon>
        <taxon>Xylanibacillus</taxon>
    </lineage>
</organism>
<dbReference type="InterPro" id="IPR036237">
    <property type="entry name" value="Xyl_isomerase-like_sf"/>
</dbReference>
<evidence type="ECO:0000256" key="2">
    <source>
        <dbReference type="ARBA" id="ARBA00005340"/>
    </source>
</evidence>
<evidence type="ECO:0000256" key="3">
    <source>
        <dbReference type="ARBA" id="ARBA00022722"/>
    </source>
</evidence>
<evidence type="ECO:0000313" key="11">
    <source>
        <dbReference type="Proteomes" id="UP000677918"/>
    </source>
</evidence>
<dbReference type="PROSITE" id="PS51432">
    <property type="entry name" value="AP_NUCLEASE_F2_4"/>
    <property type="match status" value="1"/>
</dbReference>
<comment type="cofactor">
    <cofactor evidence="1">
        <name>Zn(2+)</name>
        <dbReference type="ChEBI" id="CHEBI:29105"/>
    </cofactor>
</comment>
<dbReference type="GO" id="GO:0003906">
    <property type="term" value="F:DNA-(apurinic or apyrimidinic site) endonuclease activity"/>
    <property type="evidence" value="ECO:0007669"/>
    <property type="project" value="TreeGrafter"/>
</dbReference>
<dbReference type="PROSITE" id="PS00731">
    <property type="entry name" value="AP_NUCLEASE_F2_3"/>
    <property type="match status" value="1"/>
</dbReference>
<dbReference type="GO" id="GO:0008081">
    <property type="term" value="F:phosphoric diester hydrolase activity"/>
    <property type="evidence" value="ECO:0007669"/>
    <property type="project" value="TreeGrafter"/>
</dbReference>
<evidence type="ECO:0000256" key="6">
    <source>
        <dbReference type="ARBA" id="ARBA00022801"/>
    </source>
</evidence>
<dbReference type="NCBIfam" id="TIGR00587">
    <property type="entry name" value="nfo"/>
    <property type="match status" value="1"/>
</dbReference>
<evidence type="ECO:0000259" key="9">
    <source>
        <dbReference type="Pfam" id="PF01261"/>
    </source>
</evidence>
<accession>A0A8J4H3Y9</accession>
<keyword evidence="7" id="KW-0862">Zinc</keyword>
<gene>
    <name evidence="10" type="primary">nfo_1</name>
    <name evidence="10" type="ORF">XYCOK13_10670</name>
</gene>
<dbReference type="InterPro" id="IPR013022">
    <property type="entry name" value="Xyl_isomerase-like_TIM-brl"/>
</dbReference>
<dbReference type="Proteomes" id="UP000677918">
    <property type="component" value="Unassembled WGS sequence"/>
</dbReference>
<dbReference type="Pfam" id="PF01261">
    <property type="entry name" value="AP_endonuc_2"/>
    <property type="match status" value="1"/>
</dbReference>
<dbReference type="SUPFAM" id="SSF51658">
    <property type="entry name" value="Xylose isomerase-like"/>
    <property type="match status" value="1"/>
</dbReference>
<dbReference type="SMART" id="SM00518">
    <property type="entry name" value="AP2Ec"/>
    <property type="match status" value="1"/>
</dbReference>
<dbReference type="RefSeq" id="WP_213410857.1">
    <property type="nucleotide sequence ID" value="NZ_BOVK01000014.1"/>
</dbReference>
<keyword evidence="4" id="KW-0479">Metal-binding</keyword>
<dbReference type="AlphaFoldDB" id="A0A8J4H3Y9"/>
<dbReference type="CDD" id="cd00019">
    <property type="entry name" value="AP2Ec"/>
    <property type="match status" value="1"/>
</dbReference>
<evidence type="ECO:0000256" key="4">
    <source>
        <dbReference type="ARBA" id="ARBA00022723"/>
    </source>
</evidence>
<keyword evidence="5" id="KW-0227">DNA damage</keyword>
<reference evidence="10" key="1">
    <citation type="submission" date="2021-04" db="EMBL/GenBank/DDBJ databases">
        <title>Draft genome sequence of Xylanibacillus composti strain K13.</title>
        <authorList>
            <person name="Uke A."/>
            <person name="Chhe C."/>
            <person name="Baramee S."/>
            <person name="Kosugi A."/>
        </authorList>
    </citation>
    <scope>NUCLEOTIDE SEQUENCE</scope>
    <source>
        <strain evidence="10">K13</strain>
    </source>
</reference>
<evidence type="ECO:0000256" key="8">
    <source>
        <dbReference type="ARBA" id="ARBA00023204"/>
    </source>
</evidence>
<dbReference type="PANTHER" id="PTHR21445:SF0">
    <property type="entry name" value="APURINIC-APYRIMIDINIC ENDONUCLEASE"/>
    <property type="match status" value="1"/>
</dbReference>
<dbReference type="GO" id="GO:0003677">
    <property type="term" value="F:DNA binding"/>
    <property type="evidence" value="ECO:0007669"/>
    <property type="project" value="InterPro"/>
</dbReference>
<dbReference type="EMBL" id="BOVK01000014">
    <property type="protein sequence ID" value="GIQ68243.1"/>
    <property type="molecule type" value="Genomic_DNA"/>
</dbReference>
<keyword evidence="10" id="KW-0255">Endonuclease</keyword>
<dbReference type="PROSITE" id="PS00730">
    <property type="entry name" value="AP_NUCLEASE_F2_2"/>
    <property type="match status" value="1"/>
</dbReference>
<sequence length="276" mass="31287">MLFGSHVSTRRGYKEAARFAHQLGGRAFQYFPKNPRSLALKLSFDQQDAERCRQYCEEHGIRSIAHSAYPINIAVPDEQRAGMVASLVNDLIIAEACGSLGVVVHFGKFHNKDPLQGYKNSLQCIDEVLDRFEGKALLLLENMAGEGAEKGTAFEEHVHIRQLSRHADRIGFCLDTCHAFASGLWQEDDWAQTFERGKQLGYMQHVAAVHLNDSRYGHGARRDRHAQIGLGAIGEERFRQFLRSAWPEQLPMVLETPVTAERNHRDELELLHAWIT</sequence>
<proteinExistence type="inferred from homology"/>
<keyword evidence="6" id="KW-0378">Hydrolase</keyword>
<protein>
    <submittedName>
        <fullName evidence="10">Putative endonuclease 4</fullName>
    </submittedName>
</protein>